<evidence type="ECO:0000256" key="4">
    <source>
        <dbReference type="ARBA" id="ARBA00022475"/>
    </source>
</evidence>
<keyword evidence="4" id="KW-1003">Cell membrane</keyword>
<evidence type="ECO:0000256" key="9">
    <source>
        <dbReference type="ARBA" id="ARBA00022989"/>
    </source>
</evidence>
<feature type="domain" description="PAC" evidence="13">
    <location>
        <begin position="194"/>
        <end position="246"/>
    </location>
</feature>
<dbReference type="GO" id="GO:0071555">
    <property type="term" value="P:cell wall organization"/>
    <property type="evidence" value="ECO:0007669"/>
    <property type="project" value="InterPro"/>
</dbReference>
<dbReference type="SUPFAM" id="SSF55785">
    <property type="entry name" value="PYP-like sensor domain (PAS domain)"/>
    <property type="match status" value="1"/>
</dbReference>
<name>A0A9D6V3H0_9BACT</name>
<keyword evidence="7 11" id="KW-0812">Transmembrane</keyword>
<dbReference type="Gene3D" id="3.30.450.20">
    <property type="entry name" value="PAS domain"/>
    <property type="match status" value="1"/>
</dbReference>
<dbReference type="Pfam" id="PF07694">
    <property type="entry name" value="5TM-5TMR_LYT"/>
    <property type="match status" value="1"/>
</dbReference>
<evidence type="ECO:0000259" key="12">
    <source>
        <dbReference type="PROSITE" id="PS50112"/>
    </source>
</evidence>
<proteinExistence type="predicted"/>
<dbReference type="EC" id="2.7.13.3" evidence="3"/>
<evidence type="ECO:0000256" key="11">
    <source>
        <dbReference type="SAM" id="Phobius"/>
    </source>
</evidence>
<dbReference type="InterPro" id="IPR000014">
    <property type="entry name" value="PAS"/>
</dbReference>
<accession>A0A9D6V3H0</accession>
<keyword evidence="9 11" id="KW-1133">Transmembrane helix</keyword>
<evidence type="ECO:0000256" key="2">
    <source>
        <dbReference type="ARBA" id="ARBA00004651"/>
    </source>
</evidence>
<keyword evidence="5" id="KW-0597">Phosphoprotein</keyword>
<keyword evidence="6" id="KW-0808">Transferase</keyword>
<evidence type="ECO:0000256" key="6">
    <source>
        <dbReference type="ARBA" id="ARBA00022679"/>
    </source>
</evidence>
<evidence type="ECO:0000256" key="8">
    <source>
        <dbReference type="ARBA" id="ARBA00022777"/>
    </source>
</evidence>
<evidence type="ECO:0000259" key="13">
    <source>
        <dbReference type="PROSITE" id="PS50113"/>
    </source>
</evidence>
<evidence type="ECO:0000256" key="5">
    <source>
        <dbReference type="ARBA" id="ARBA00022553"/>
    </source>
</evidence>
<protein>
    <recommendedName>
        <fullName evidence="3">histidine kinase</fullName>
        <ecNumber evidence="3">2.7.13.3</ecNumber>
    </recommendedName>
</protein>
<comment type="caution">
    <text evidence="14">The sequence shown here is derived from an EMBL/GenBank/DDBJ whole genome shotgun (WGS) entry which is preliminary data.</text>
</comment>
<dbReference type="InterPro" id="IPR035965">
    <property type="entry name" value="PAS-like_dom_sf"/>
</dbReference>
<dbReference type="PANTHER" id="PTHR43304">
    <property type="entry name" value="PHYTOCHROME-LIKE PROTEIN CPH1"/>
    <property type="match status" value="1"/>
</dbReference>
<dbReference type="InterPro" id="IPR011620">
    <property type="entry name" value="Sig_transdc_His_kinase_LytS_TM"/>
</dbReference>
<comment type="catalytic activity">
    <reaction evidence="1">
        <text>ATP + protein L-histidine = ADP + protein N-phospho-L-histidine.</text>
        <dbReference type="EC" id="2.7.13.3"/>
    </reaction>
</comment>
<dbReference type="GO" id="GO:0006355">
    <property type="term" value="P:regulation of DNA-templated transcription"/>
    <property type="evidence" value="ECO:0007669"/>
    <property type="project" value="InterPro"/>
</dbReference>
<dbReference type="SMART" id="SM00086">
    <property type="entry name" value="PAC"/>
    <property type="match status" value="1"/>
</dbReference>
<comment type="subcellular location">
    <subcellularLocation>
        <location evidence="2">Cell membrane</location>
        <topology evidence="2">Multi-pass membrane protein</topology>
    </subcellularLocation>
</comment>
<feature type="transmembrane region" description="Helical" evidence="11">
    <location>
        <begin position="55"/>
        <end position="73"/>
    </location>
</feature>
<dbReference type="PROSITE" id="PS50113">
    <property type="entry name" value="PAC"/>
    <property type="match status" value="1"/>
</dbReference>
<gene>
    <name evidence="14" type="ORF">HY912_15030</name>
</gene>
<evidence type="ECO:0000256" key="10">
    <source>
        <dbReference type="ARBA" id="ARBA00023136"/>
    </source>
</evidence>
<dbReference type="CDD" id="cd00130">
    <property type="entry name" value="PAS"/>
    <property type="match status" value="1"/>
</dbReference>
<evidence type="ECO:0000256" key="7">
    <source>
        <dbReference type="ARBA" id="ARBA00022692"/>
    </source>
</evidence>
<feature type="domain" description="PAS" evidence="12">
    <location>
        <begin position="120"/>
        <end position="190"/>
    </location>
</feature>
<dbReference type="GO" id="GO:0005886">
    <property type="term" value="C:plasma membrane"/>
    <property type="evidence" value="ECO:0007669"/>
    <property type="project" value="UniProtKB-SubCell"/>
</dbReference>
<keyword evidence="10 11" id="KW-0472">Membrane</keyword>
<evidence type="ECO:0000256" key="3">
    <source>
        <dbReference type="ARBA" id="ARBA00012438"/>
    </source>
</evidence>
<dbReference type="PANTHER" id="PTHR43304:SF1">
    <property type="entry name" value="PAC DOMAIN-CONTAINING PROTEIN"/>
    <property type="match status" value="1"/>
</dbReference>
<evidence type="ECO:0000313" key="15">
    <source>
        <dbReference type="Proteomes" id="UP000807825"/>
    </source>
</evidence>
<keyword evidence="8" id="KW-0418">Kinase</keyword>
<organism evidence="14 15">
    <name type="scientific">Desulfomonile tiedjei</name>
    <dbReference type="NCBI Taxonomy" id="2358"/>
    <lineage>
        <taxon>Bacteria</taxon>
        <taxon>Pseudomonadati</taxon>
        <taxon>Thermodesulfobacteriota</taxon>
        <taxon>Desulfomonilia</taxon>
        <taxon>Desulfomonilales</taxon>
        <taxon>Desulfomonilaceae</taxon>
        <taxon>Desulfomonile</taxon>
    </lineage>
</organism>
<reference evidence="14" key="1">
    <citation type="submission" date="2020-07" db="EMBL/GenBank/DDBJ databases">
        <title>Huge and variable diversity of episymbiotic CPR bacteria and DPANN archaea in groundwater ecosystems.</title>
        <authorList>
            <person name="He C.Y."/>
            <person name="Keren R."/>
            <person name="Whittaker M."/>
            <person name="Farag I.F."/>
            <person name="Doudna J."/>
            <person name="Cate J.H.D."/>
            <person name="Banfield J.F."/>
        </authorList>
    </citation>
    <scope>NUCLEOTIDE SEQUENCE</scope>
    <source>
        <strain evidence="14">NC_groundwater_1664_Pr3_B-0.1um_52_9</strain>
    </source>
</reference>
<dbReference type="InterPro" id="IPR013767">
    <property type="entry name" value="PAS_fold"/>
</dbReference>
<feature type="transmembrane region" description="Helical" evidence="11">
    <location>
        <begin position="22"/>
        <end position="43"/>
    </location>
</feature>
<dbReference type="Pfam" id="PF00989">
    <property type="entry name" value="PAS"/>
    <property type="match status" value="1"/>
</dbReference>
<dbReference type="GO" id="GO:0000155">
    <property type="term" value="F:phosphorelay sensor kinase activity"/>
    <property type="evidence" value="ECO:0007669"/>
    <property type="project" value="InterPro"/>
</dbReference>
<evidence type="ECO:0000313" key="14">
    <source>
        <dbReference type="EMBL" id="MBI5250802.1"/>
    </source>
</evidence>
<dbReference type="PROSITE" id="PS50112">
    <property type="entry name" value="PAS"/>
    <property type="match status" value="1"/>
</dbReference>
<dbReference type="NCBIfam" id="TIGR00229">
    <property type="entry name" value="sensory_box"/>
    <property type="match status" value="1"/>
</dbReference>
<dbReference type="InterPro" id="IPR000700">
    <property type="entry name" value="PAS-assoc_C"/>
</dbReference>
<dbReference type="AlphaFoldDB" id="A0A9D6V3H0"/>
<evidence type="ECO:0000256" key="1">
    <source>
        <dbReference type="ARBA" id="ARBA00000085"/>
    </source>
</evidence>
<dbReference type="SMART" id="SM00091">
    <property type="entry name" value="PAS"/>
    <property type="match status" value="1"/>
</dbReference>
<dbReference type="InterPro" id="IPR052162">
    <property type="entry name" value="Sensor_kinase/Photoreceptor"/>
</dbReference>
<sequence length="253" mass="27915">MVAAVAAAMCGAYRLWLGGGGAWVGVSVIVESAGLGVAFYLLWRSTAQQIGAFSLWGFGLLVHVIMLAIFLALPGGAGPQVLRQMGLPILFFYPLATMIICQIFLDYERQLQDRKALQESEERYRAIFENAAVGIDVVNADGRFLQANESLASMLGYGNEELQNLTFLDISHPDDSAASRVKHEEMVKGRTDSYRFEKRYIRKDGDILWADFSVSPVVGPGGDHMATIAVIADITDRRKQRKLSRMLRPDIVA</sequence>
<dbReference type="EMBL" id="JACRDE010000393">
    <property type="protein sequence ID" value="MBI5250802.1"/>
    <property type="molecule type" value="Genomic_DNA"/>
</dbReference>
<dbReference type="Proteomes" id="UP000807825">
    <property type="component" value="Unassembled WGS sequence"/>
</dbReference>
<feature type="transmembrane region" description="Helical" evidence="11">
    <location>
        <begin position="85"/>
        <end position="105"/>
    </location>
</feature>
<dbReference type="InterPro" id="IPR001610">
    <property type="entry name" value="PAC"/>
</dbReference>